<keyword evidence="3" id="KW-1185">Reference proteome</keyword>
<dbReference type="InterPro" id="IPR006047">
    <property type="entry name" value="GH13_cat_dom"/>
</dbReference>
<dbReference type="InterPro" id="IPR013780">
    <property type="entry name" value="Glyco_hydro_b"/>
</dbReference>
<organism evidence="2 3">
    <name type="scientific">Salana multivorans</name>
    <dbReference type="NCBI Taxonomy" id="120377"/>
    <lineage>
        <taxon>Bacteria</taxon>
        <taxon>Bacillati</taxon>
        <taxon>Actinomycetota</taxon>
        <taxon>Actinomycetes</taxon>
        <taxon>Micrococcales</taxon>
        <taxon>Beutenbergiaceae</taxon>
        <taxon>Salana</taxon>
    </lineage>
</organism>
<dbReference type="CDD" id="cd11313">
    <property type="entry name" value="AmyAc_arch_bac_AmyA"/>
    <property type="match status" value="1"/>
</dbReference>
<dbReference type="RefSeq" id="WP_123740252.1">
    <property type="nucleotide sequence ID" value="NZ_RKHQ01000002.1"/>
</dbReference>
<feature type="domain" description="Glycosyl hydrolase family 13 catalytic" evidence="1">
    <location>
        <begin position="26"/>
        <end position="343"/>
    </location>
</feature>
<dbReference type="Gene3D" id="2.60.40.1180">
    <property type="entry name" value="Golgi alpha-mannosidase II"/>
    <property type="match status" value="1"/>
</dbReference>
<sequence>MTTPRTQPHTPALVHPDWCRNASIYQVNTRNFTQEGTLAAAAEHLERIRDLGPSIVWLMPVHEIGVEGRKGGLGSPYAVRDFYSVSPELGTVDDLRALVDRAHDLGLRVILDWVGNHTSWDSVLREQHPEFYALDEDGNPQPTMWYDWDDIVDLDYNVPAVADYMVDAMTYWVREVGIDGYRCDTAGLVPTWFWARARAALEEIKPVFMLAEWESRDLHDDAFDASYGWSWNSSLHEIAMGRADLTPLRTYYAWNDKFYPRDAIRMLFVTNHDKNSWEGTEYEQFGDALEAAIVLSVATAGIPLVYNGQEAGNDRRLDFFDRDPIQWREHRMGEFYRVLLALKTRTRALDAGAWGGRMIEVRTSDPHCVLAFARSSGPDGVLTVVNLSPHEREVELRSGPVAGRWVPLEIDAERAADLPADGVTLEPGSTITLPAWGWTVLLRG</sequence>
<dbReference type="PANTHER" id="PTHR47786">
    <property type="entry name" value="ALPHA-1,4-GLUCAN:MALTOSE-1-PHOSPHATE MALTOSYLTRANSFERASE"/>
    <property type="match status" value="1"/>
</dbReference>
<dbReference type="AlphaFoldDB" id="A0A3N2D0T1"/>
<dbReference type="PANTHER" id="PTHR47786:SF2">
    <property type="entry name" value="GLYCOSYL HYDROLASE FAMILY 13 CATALYTIC DOMAIN-CONTAINING PROTEIN"/>
    <property type="match status" value="1"/>
</dbReference>
<accession>A0A3N2D0T1</accession>
<dbReference type="Proteomes" id="UP000275356">
    <property type="component" value="Unassembled WGS sequence"/>
</dbReference>
<gene>
    <name evidence="2" type="ORF">EDD28_2676</name>
</gene>
<dbReference type="SUPFAM" id="SSF51011">
    <property type="entry name" value="Glycosyl hydrolase domain"/>
    <property type="match status" value="1"/>
</dbReference>
<dbReference type="SMART" id="SM00642">
    <property type="entry name" value="Aamy"/>
    <property type="match status" value="1"/>
</dbReference>
<proteinExistence type="predicted"/>
<reference evidence="2 3" key="1">
    <citation type="submission" date="2018-11" db="EMBL/GenBank/DDBJ databases">
        <title>Sequencing the genomes of 1000 actinobacteria strains.</title>
        <authorList>
            <person name="Klenk H.-P."/>
        </authorList>
    </citation>
    <scope>NUCLEOTIDE SEQUENCE [LARGE SCALE GENOMIC DNA]</scope>
    <source>
        <strain evidence="2 3">DSM 13521</strain>
    </source>
</reference>
<protein>
    <submittedName>
        <fullName evidence="2">Maltogenic amylase</fullName>
    </submittedName>
</protein>
<evidence type="ECO:0000313" key="3">
    <source>
        <dbReference type="Proteomes" id="UP000275356"/>
    </source>
</evidence>
<evidence type="ECO:0000259" key="1">
    <source>
        <dbReference type="SMART" id="SM00642"/>
    </source>
</evidence>
<dbReference type="InterPro" id="IPR017853">
    <property type="entry name" value="GH"/>
</dbReference>
<name>A0A3N2D0T1_9MICO</name>
<dbReference type="EMBL" id="RKHQ01000002">
    <property type="protein sequence ID" value="ROR93268.1"/>
    <property type="molecule type" value="Genomic_DNA"/>
</dbReference>
<dbReference type="Pfam" id="PF00128">
    <property type="entry name" value="Alpha-amylase"/>
    <property type="match status" value="1"/>
</dbReference>
<evidence type="ECO:0000313" key="2">
    <source>
        <dbReference type="EMBL" id="ROR93268.1"/>
    </source>
</evidence>
<comment type="caution">
    <text evidence="2">The sequence shown here is derived from an EMBL/GenBank/DDBJ whole genome shotgun (WGS) entry which is preliminary data.</text>
</comment>
<dbReference type="Gene3D" id="3.20.20.80">
    <property type="entry name" value="Glycosidases"/>
    <property type="match status" value="1"/>
</dbReference>
<dbReference type="OrthoDB" id="9805159at2"/>
<dbReference type="GO" id="GO:0005975">
    <property type="term" value="P:carbohydrate metabolic process"/>
    <property type="evidence" value="ECO:0007669"/>
    <property type="project" value="InterPro"/>
</dbReference>
<dbReference type="SUPFAM" id="SSF51445">
    <property type="entry name" value="(Trans)glycosidases"/>
    <property type="match status" value="1"/>
</dbReference>